<dbReference type="PRINTS" id="PR00081">
    <property type="entry name" value="GDHRDH"/>
</dbReference>
<name>A0A1V6ST11_9EURO</name>
<dbReference type="InterPro" id="IPR051911">
    <property type="entry name" value="SDR_oxidoreductase"/>
</dbReference>
<dbReference type="PANTHER" id="PTHR43976:SF16">
    <property type="entry name" value="SHORT-CHAIN DEHYDROGENASE_REDUCTASE FAMILY PROTEIN"/>
    <property type="match status" value="1"/>
</dbReference>
<evidence type="ECO:0000256" key="2">
    <source>
        <dbReference type="ARBA" id="ARBA00023002"/>
    </source>
</evidence>
<evidence type="ECO:0000256" key="3">
    <source>
        <dbReference type="RuleBase" id="RU000363"/>
    </source>
</evidence>
<evidence type="ECO:0000313" key="4">
    <source>
        <dbReference type="EMBL" id="OQE16723.1"/>
    </source>
</evidence>
<dbReference type="OrthoDB" id="1274115at2759"/>
<keyword evidence="2" id="KW-0560">Oxidoreductase</keyword>
<gene>
    <name evidence="4" type="ORF">PENSTE_c023G07902</name>
</gene>
<dbReference type="Gene3D" id="3.40.50.720">
    <property type="entry name" value="NAD(P)-binding Rossmann-like Domain"/>
    <property type="match status" value="1"/>
</dbReference>
<evidence type="ECO:0000313" key="5">
    <source>
        <dbReference type="Proteomes" id="UP000191285"/>
    </source>
</evidence>
<protein>
    <submittedName>
        <fullName evidence="4">Uncharacterized protein</fullName>
    </submittedName>
</protein>
<evidence type="ECO:0000256" key="1">
    <source>
        <dbReference type="ARBA" id="ARBA00006484"/>
    </source>
</evidence>
<dbReference type="EMBL" id="MLKD01000023">
    <property type="protein sequence ID" value="OQE16723.1"/>
    <property type="molecule type" value="Genomic_DNA"/>
</dbReference>
<dbReference type="CDD" id="cd05374">
    <property type="entry name" value="17beta-HSD-like_SDR_c"/>
    <property type="match status" value="1"/>
</dbReference>
<dbReference type="Pfam" id="PF00106">
    <property type="entry name" value="adh_short"/>
    <property type="match status" value="1"/>
</dbReference>
<keyword evidence="5" id="KW-1185">Reference proteome</keyword>
<dbReference type="STRING" id="303698.A0A1V6ST11"/>
<dbReference type="SUPFAM" id="SSF51735">
    <property type="entry name" value="NAD(P)-binding Rossmann-fold domains"/>
    <property type="match status" value="1"/>
</dbReference>
<comment type="similarity">
    <text evidence="1 3">Belongs to the short-chain dehydrogenases/reductases (SDR) family.</text>
</comment>
<dbReference type="InterPro" id="IPR002347">
    <property type="entry name" value="SDR_fam"/>
</dbReference>
<accession>A0A1V6ST11</accession>
<dbReference type="InterPro" id="IPR036291">
    <property type="entry name" value="NAD(P)-bd_dom_sf"/>
</dbReference>
<sequence length="280" mass="30679">MSQVWLITGTSSGLGHELAKAVLNRGDKVIATARNTDRISSLKELGAATLQLDVTATQEQLNRKAEEAIAIYGRIDVLVNNAGYVQFGTIEETSHGRWYDQFNTNVFGALNTTRSFLPHMRSRKAGIIVFIGSMVAWDAAPTVGAYSASKAAIHYAVESLSAEIAPLGLKTLLIEPGTFMTDFLSQRNTKSVENRIQDYREISEKMESAFAELNGKQLGDPRKGVNVIKDIVKGENKATGRKWPSTLPLGSDAVDAIRKKCESTLREIDEWQSLSTSTNL</sequence>
<dbReference type="PANTHER" id="PTHR43976">
    <property type="entry name" value="SHORT CHAIN DEHYDROGENASE"/>
    <property type="match status" value="1"/>
</dbReference>
<dbReference type="AlphaFoldDB" id="A0A1V6ST11"/>
<dbReference type="PRINTS" id="PR00080">
    <property type="entry name" value="SDRFAMILY"/>
</dbReference>
<dbReference type="Proteomes" id="UP000191285">
    <property type="component" value="Unassembled WGS sequence"/>
</dbReference>
<comment type="caution">
    <text evidence="4">The sequence shown here is derived from an EMBL/GenBank/DDBJ whole genome shotgun (WGS) entry which is preliminary data.</text>
</comment>
<dbReference type="GO" id="GO:0016491">
    <property type="term" value="F:oxidoreductase activity"/>
    <property type="evidence" value="ECO:0007669"/>
    <property type="project" value="UniProtKB-KW"/>
</dbReference>
<reference evidence="5" key="1">
    <citation type="journal article" date="2017" name="Nat. Microbiol.">
        <title>Global analysis of biosynthetic gene clusters reveals vast potential of secondary metabolite production in Penicillium species.</title>
        <authorList>
            <person name="Nielsen J.C."/>
            <person name="Grijseels S."/>
            <person name="Prigent S."/>
            <person name="Ji B."/>
            <person name="Dainat J."/>
            <person name="Nielsen K.F."/>
            <person name="Frisvad J.C."/>
            <person name="Workman M."/>
            <person name="Nielsen J."/>
        </authorList>
    </citation>
    <scope>NUCLEOTIDE SEQUENCE [LARGE SCALE GENOMIC DNA]</scope>
    <source>
        <strain evidence="5">IBT 24891</strain>
    </source>
</reference>
<proteinExistence type="inferred from homology"/>
<organism evidence="4 5">
    <name type="scientific">Penicillium steckii</name>
    <dbReference type="NCBI Taxonomy" id="303698"/>
    <lineage>
        <taxon>Eukaryota</taxon>
        <taxon>Fungi</taxon>
        <taxon>Dikarya</taxon>
        <taxon>Ascomycota</taxon>
        <taxon>Pezizomycotina</taxon>
        <taxon>Eurotiomycetes</taxon>
        <taxon>Eurotiomycetidae</taxon>
        <taxon>Eurotiales</taxon>
        <taxon>Aspergillaceae</taxon>
        <taxon>Penicillium</taxon>
    </lineage>
</organism>